<dbReference type="PANTHER" id="PTHR45982">
    <property type="entry name" value="REGULATOR OF CHROMOSOME CONDENSATION"/>
    <property type="match status" value="1"/>
</dbReference>
<evidence type="ECO:0000256" key="2">
    <source>
        <dbReference type="ARBA" id="ARBA00022737"/>
    </source>
</evidence>
<dbReference type="Pfam" id="PF25390">
    <property type="entry name" value="WD40_RLD"/>
    <property type="match status" value="1"/>
</dbReference>
<name>A0AAD4N8R4_9BILA</name>
<dbReference type="PRINTS" id="PR00633">
    <property type="entry name" value="RCCNDNSATION"/>
</dbReference>
<feature type="repeat" description="RCC1" evidence="3">
    <location>
        <begin position="203"/>
        <end position="261"/>
    </location>
</feature>
<evidence type="ECO:0000259" key="5">
    <source>
        <dbReference type="Pfam" id="PF25390"/>
    </source>
</evidence>
<dbReference type="InterPro" id="IPR058923">
    <property type="entry name" value="RCC1-like_dom"/>
</dbReference>
<evidence type="ECO:0000256" key="4">
    <source>
        <dbReference type="SAM" id="MobiDB-lite"/>
    </source>
</evidence>
<dbReference type="Gene3D" id="2.130.10.30">
    <property type="entry name" value="Regulator of chromosome condensation 1/beta-lactamase-inhibitor protein II"/>
    <property type="match status" value="1"/>
</dbReference>
<feature type="compositionally biased region" description="Polar residues" evidence="4">
    <location>
        <begin position="111"/>
        <end position="127"/>
    </location>
</feature>
<organism evidence="6 7">
    <name type="scientific">Ditylenchus destructor</name>
    <dbReference type="NCBI Taxonomy" id="166010"/>
    <lineage>
        <taxon>Eukaryota</taxon>
        <taxon>Metazoa</taxon>
        <taxon>Ecdysozoa</taxon>
        <taxon>Nematoda</taxon>
        <taxon>Chromadorea</taxon>
        <taxon>Rhabditida</taxon>
        <taxon>Tylenchina</taxon>
        <taxon>Tylenchomorpha</taxon>
        <taxon>Sphaerularioidea</taxon>
        <taxon>Anguinidae</taxon>
        <taxon>Anguininae</taxon>
        <taxon>Ditylenchus</taxon>
    </lineage>
</organism>
<dbReference type="InterPro" id="IPR051553">
    <property type="entry name" value="Ran_GTPase-activating"/>
</dbReference>
<feature type="repeat" description="RCC1" evidence="3">
    <location>
        <begin position="152"/>
        <end position="202"/>
    </location>
</feature>
<feature type="repeat" description="RCC1" evidence="3">
    <location>
        <begin position="318"/>
        <end position="382"/>
    </location>
</feature>
<keyword evidence="2" id="KW-0677">Repeat</keyword>
<dbReference type="EMBL" id="JAKKPZ010000006">
    <property type="protein sequence ID" value="KAI1719948.1"/>
    <property type="molecule type" value="Genomic_DNA"/>
</dbReference>
<dbReference type="PANTHER" id="PTHR45982:SF1">
    <property type="entry name" value="REGULATOR OF CHROMOSOME CONDENSATION"/>
    <property type="match status" value="1"/>
</dbReference>
<comment type="caution">
    <text evidence="6">The sequence shown here is derived from an EMBL/GenBank/DDBJ whole genome shotgun (WGS) entry which is preliminary data.</text>
</comment>
<protein>
    <submittedName>
        <fullName evidence="6">Regulator of chromosome condensation (RCC1) repeat domain-containing protein</fullName>
    </submittedName>
</protein>
<feature type="repeat" description="RCC1" evidence="3">
    <location>
        <begin position="505"/>
        <end position="562"/>
    </location>
</feature>
<dbReference type="AlphaFoldDB" id="A0AAD4N8R4"/>
<dbReference type="Proteomes" id="UP001201812">
    <property type="component" value="Unassembled WGS sequence"/>
</dbReference>
<evidence type="ECO:0000256" key="1">
    <source>
        <dbReference type="ARBA" id="ARBA00022658"/>
    </source>
</evidence>
<dbReference type="InterPro" id="IPR009091">
    <property type="entry name" value="RCC1/BLIP-II"/>
</dbReference>
<feature type="domain" description="RCC1-like" evidence="5">
    <location>
        <begin position="154"/>
        <end position="558"/>
    </location>
</feature>
<evidence type="ECO:0000256" key="3">
    <source>
        <dbReference type="PROSITE-ProRule" id="PRU00235"/>
    </source>
</evidence>
<dbReference type="PROSITE" id="PS50012">
    <property type="entry name" value="RCC1_3"/>
    <property type="match status" value="5"/>
</dbReference>
<feature type="region of interest" description="Disordered" evidence="4">
    <location>
        <begin position="1"/>
        <end position="127"/>
    </location>
</feature>
<feature type="compositionally biased region" description="Basic residues" evidence="4">
    <location>
        <begin position="99"/>
        <end position="108"/>
    </location>
</feature>
<proteinExistence type="predicted"/>
<evidence type="ECO:0000313" key="7">
    <source>
        <dbReference type="Proteomes" id="UP001201812"/>
    </source>
</evidence>
<feature type="compositionally biased region" description="Basic and acidic residues" evidence="4">
    <location>
        <begin position="37"/>
        <end position="61"/>
    </location>
</feature>
<evidence type="ECO:0000313" key="6">
    <source>
        <dbReference type="EMBL" id="KAI1719948.1"/>
    </source>
</evidence>
<dbReference type="InterPro" id="IPR000408">
    <property type="entry name" value="Reg_chr_condens"/>
</dbReference>
<reference evidence="6" key="1">
    <citation type="submission" date="2022-01" db="EMBL/GenBank/DDBJ databases">
        <title>Genome Sequence Resource for Two Populations of Ditylenchus destructor, the Migratory Endoparasitic Phytonematode.</title>
        <authorList>
            <person name="Zhang H."/>
            <person name="Lin R."/>
            <person name="Xie B."/>
        </authorList>
    </citation>
    <scope>NUCLEOTIDE SEQUENCE</scope>
    <source>
        <strain evidence="6">BazhouSP</strain>
    </source>
</reference>
<sequence>MDIDQHNPTVDNGADAVSSEEQCDSLPIESMEIATAPEKEEGGPSIESKQDTPLAEHKDDTAVNGNKNGIDAEEKAEFVTPASIQKKVAPNEGKTSSPRGRKPKKRKASSMISTNDTLNGSSVLETSKASTGGRKRFLKYEISAYAPNTPGVRILSCGEGEQIGHPGRTVTRKPRAVDTFPEGTTFVQVAAGGVHSVVLTSDGKVYSCGVNEKGTVPVIGLELEETTDNFTEIAFGPKIAKEGKVVQITAGASFSAALTQKGSVIAWGNLRDQSGEVTAHKTLADIQKEPVVVITHKSKVIVKIAAGENHLAMLSNEGELLTFGDGSMGQLGRSMRTEHIRATYMADSSGKHLTVILLEGGRKLRVTDVFAGGYWTMAKLEDGRLFACGLDNFGQLGTNPTVEKDTENEEINRVPKLTHATAFPSDKNWTHIAGIQHIVCRDQDGEIYAIGKNTDNALGIGTWVDNNDLDHWCYRTLQHVSLPEGMRAAGVTASLGSNIVWTDEGKVFAFGYDSVGQLGLGLKDDDEKIVPTPQEVRSLHLDDYRVIDASISANHTLFLADQKK</sequence>
<keyword evidence="1" id="KW-0344">Guanine-nucleotide releasing factor</keyword>
<feature type="repeat" description="RCC1" evidence="3">
    <location>
        <begin position="262"/>
        <end position="317"/>
    </location>
</feature>
<dbReference type="PROSITE" id="PS00626">
    <property type="entry name" value="RCC1_2"/>
    <property type="match status" value="1"/>
</dbReference>
<dbReference type="SUPFAM" id="SSF50985">
    <property type="entry name" value="RCC1/BLIP-II"/>
    <property type="match status" value="1"/>
</dbReference>
<accession>A0AAD4N8R4</accession>
<keyword evidence="7" id="KW-1185">Reference proteome</keyword>
<gene>
    <name evidence="6" type="ORF">DdX_05310</name>
</gene>
<feature type="compositionally biased region" description="Polar residues" evidence="4">
    <location>
        <begin position="1"/>
        <end position="10"/>
    </location>
</feature>